<protein>
    <recommendedName>
        <fullName evidence="9">Capsid protein</fullName>
    </recommendedName>
</protein>
<evidence type="ECO:0000259" key="6">
    <source>
        <dbReference type="Pfam" id="PF04586"/>
    </source>
</evidence>
<evidence type="ECO:0000256" key="2">
    <source>
        <dbReference type="ARBA" id="ARBA00022612"/>
    </source>
</evidence>
<sequence length="526" mass="56089">MNSRIEIKAALTVDEAGEITGTAWPFGSADRVGDIITKGAFASTPARLPMLWSHDQSAVIGVWDSIDETPSGLQVKGRLLIDSVEKAREVRALVTAGAVNGLSIGFKTKQATPRKGGGRTISALDLVEISVVAVPSHPDARILSAKSATKTKGESMENDNIDVEAKTVDPAELDEKFTSLETKLADLGALGSRLDKIEARLNRPGAPAIVTKQVDAAEIERKAFVDYARTGAVDTKALSVAVGAGGGYLVPPVLLNELQKNLVLFSPMRSVARVTSIGVPKVTLPMRTANLTATWVGETAPRSESDPTYAQKDFNVYEVGVYVDVSNQLLEDSLFPLESELASDLAEEFGRAEGAAFVNGVGATQPTGILHTPAVGSTVNAAGATLAADDLIGVYHELPTFYASRAVWLMNRRTIGVIRKMKATNGEYLWHDNPSAEASLAFGNAGMLLGRPVVEMPDFPDVAPSTISVAFGDIQSAYRIFDRVSVDILRDPFSVRTTGQTRFHARKRVGGDVAKAEAIRFLKTTA</sequence>
<evidence type="ECO:0000313" key="8">
    <source>
        <dbReference type="EMBL" id="CAJ0861919.1"/>
    </source>
</evidence>
<evidence type="ECO:0000259" key="7">
    <source>
        <dbReference type="Pfam" id="PF05065"/>
    </source>
</evidence>
<reference evidence="8" key="1">
    <citation type="submission" date="2023-07" db="EMBL/GenBank/DDBJ databases">
        <authorList>
            <person name="Pelsma A.J. K."/>
        </authorList>
    </citation>
    <scope>NUCLEOTIDE SEQUENCE</scope>
</reference>
<dbReference type="AlphaFoldDB" id="A0AA48RAF6"/>
<dbReference type="Gene3D" id="3.30.2320.10">
    <property type="entry name" value="hypothetical protein PF0899 domain"/>
    <property type="match status" value="1"/>
</dbReference>
<feature type="domain" description="Prohead serine protease" evidence="6">
    <location>
        <begin position="8"/>
        <end position="150"/>
    </location>
</feature>
<keyword evidence="5" id="KW-0946">Virion</keyword>
<evidence type="ECO:0000256" key="3">
    <source>
        <dbReference type="ARBA" id="ARBA00022670"/>
    </source>
</evidence>
<dbReference type="InterPro" id="IPR006433">
    <property type="entry name" value="Prohead_protease"/>
</dbReference>
<dbReference type="GO" id="GO:0006508">
    <property type="term" value="P:proteolysis"/>
    <property type="evidence" value="ECO:0007669"/>
    <property type="project" value="UniProtKB-KW"/>
</dbReference>
<dbReference type="NCBIfam" id="TIGR01554">
    <property type="entry name" value="major_cap_HK97"/>
    <property type="match status" value="1"/>
</dbReference>
<dbReference type="NCBIfam" id="TIGR01543">
    <property type="entry name" value="proheadase_HK97"/>
    <property type="match status" value="1"/>
</dbReference>
<accession>A0AA48RAF6</accession>
<dbReference type="InterPro" id="IPR054613">
    <property type="entry name" value="Peptidase_S78_dom"/>
</dbReference>
<dbReference type="EMBL" id="OY288114">
    <property type="protein sequence ID" value="CAJ0861919.1"/>
    <property type="molecule type" value="Genomic_DNA"/>
</dbReference>
<dbReference type="GO" id="GO:0008233">
    <property type="term" value="F:peptidase activity"/>
    <property type="evidence" value="ECO:0007669"/>
    <property type="project" value="UniProtKB-KW"/>
</dbReference>
<dbReference type="InterPro" id="IPR024455">
    <property type="entry name" value="Phage_capsid"/>
</dbReference>
<gene>
    <name evidence="8" type="ORF">AMST5_01441</name>
</gene>
<evidence type="ECO:0000256" key="1">
    <source>
        <dbReference type="ARBA" id="ARBA00004328"/>
    </source>
</evidence>
<dbReference type="SUPFAM" id="SSF56563">
    <property type="entry name" value="Major capsid protein gp5"/>
    <property type="match status" value="1"/>
</dbReference>
<keyword evidence="2" id="KW-1188">Viral release from host cell</keyword>
<dbReference type="Pfam" id="PF05065">
    <property type="entry name" value="Phage_capsid"/>
    <property type="match status" value="1"/>
</dbReference>
<dbReference type="Pfam" id="PF04586">
    <property type="entry name" value="Peptidase_S78"/>
    <property type="match status" value="1"/>
</dbReference>
<proteinExistence type="predicted"/>
<keyword evidence="4" id="KW-0378">Hydrolase</keyword>
<name>A0AA48RAF6_9ZZZZ</name>
<comment type="subcellular location">
    <subcellularLocation>
        <location evidence="1">Virion</location>
    </subcellularLocation>
</comment>
<dbReference type="GO" id="GO:0044423">
    <property type="term" value="C:virion component"/>
    <property type="evidence" value="ECO:0007669"/>
    <property type="project" value="UniProtKB-KW"/>
</dbReference>
<evidence type="ECO:0000256" key="5">
    <source>
        <dbReference type="ARBA" id="ARBA00022844"/>
    </source>
</evidence>
<evidence type="ECO:0000256" key="4">
    <source>
        <dbReference type="ARBA" id="ARBA00022801"/>
    </source>
</evidence>
<evidence type="ECO:0008006" key="9">
    <source>
        <dbReference type="Google" id="ProtNLM"/>
    </source>
</evidence>
<dbReference type="Gene3D" id="3.30.2400.10">
    <property type="entry name" value="Major capsid protein gp5"/>
    <property type="match status" value="1"/>
</dbReference>
<organism evidence="8">
    <name type="scientific">freshwater sediment metagenome</name>
    <dbReference type="NCBI Taxonomy" id="556182"/>
    <lineage>
        <taxon>unclassified sequences</taxon>
        <taxon>metagenomes</taxon>
        <taxon>ecological metagenomes</taxon>
    </lineage>
</organism>
<dbReference type="InterPro" id="IPR054612">
    <property type="entry name" value="Phage_capsid-like_C"/>
</dbReference>
<keyword evidence="3" id="KW-0645">Protease</keyword>
<feature type="domain" description="Phage capsid-like C-terminal" evidence="7">
    <location>
        <begin position="246"/>
        <end position="523"/>
    </location>
</feature>